<proteinExistence type="predicted"/>
<protein>
    <submittedName>
        <fullName evidence="1">Uncharacterized protein</fullName>
    </submittedName>
</protein>
<keyword evidence="2" id="KW-1185">Reference proteome</keyword>
<dbReference type="Gene3D" id="3.40.630.30">
    <property type="match status" value="1"/>
</dbReference>
<evidence type="ECO:0000313" key="2">
    <source>
        <dbReference type="Proteomes" id="UP000579812"/>
    </source>
</evidence>
<dbReference type="EMBL" id="JAAMOB010000013">
    <property type="protein sequence ID" value="KAF4105660.1"/>
    <property type="molecule type" value="Genomic_DNA"/>
</dbReference>
<name>A0A7J6CEK2_9TELE</name>
<dbReference type="Proteomes" id="UP000579812">
    <property type="component" value="Unassembled WGS sequence"/>
</dbReference>
<sequence>MLAIRMAVQYVFEQGIQLGLREDLLDIRNSYMQPESRSCFWVAEMKGSIVGTVGILPCVEEPVVEGFRTQFCLFCSPAEGSADISAVALLSHTHLPTQISQTDLHTSHSTQSNAGILLTIHMLVGSSELRHPVGPPLVSLSVSPLGFSLCLCWSWTKTHISDTHHMDKGLSDES</sequence>
<reference evidence="1 2" key="1">
    <citation type="submission" date="2020-04" db="EMBL/GenBank/DDBJ databases">
        <title>Chromosome-level genome assembly of a cyprinid fish Onychostoma macrolepis by integration of Nanopore Sequencing, Bionano and Hi-C technology.</title>
        <authorList>
            <person name="Wang D."/>
        </authorList>
    </citation>
    <scope>NUCLEOTIDE SEQUENCE [LARGE SCALE GENOMIC DNA]</scope>
    <source>
        <strain evidence="1">SWU-2019</strain>
        <tissue evidence="1">Muscle</tissue>
    </source>
</reference>
<organism evidence="1 2">
    <name type="scientific">Onychostoma macrolepis</name>
    <dbReference type="NCBI Taxonomy" id="369639"/>
    <lineage>
        <taxon>Eukaryota</taxon>
        <taxon>Metazoa</taxon>
        <taxon>Chordata</taxon>
        <taxon>Craniata</taxon>
        <taxon>Vertebrata</taxon>
        <taxon>Euteleostomi</taxon>
        <taxon>Actinopterygii</taxon>
        <taxon>Neopterygii</taxon>
        <taxon>Teleostei</taxon>
        <taxon>Ostariophysi</taxon>
        <taxon>Cypriniformes</taxon>
        <taxon>Cyprinidae</taxon>
        <taxon>Acrossocheilinae</taxon>
        <taxon>Onychostoma</taxon>
    </lineage>
</organism>
<accession>A0A7J6CEK2</accession>
<comment type="caution">
    <text evidence="1">The sequence shown here is derived from an EMBL/GenBank/DDBJ whole genome shotgun (WGS) entry which is preliminary data.</text>
</comment>
<evidence type="ECO:0000313" key="1">
    <source>
        <dbReference type="EMBL" id="KAF4105660.1"/>
    </source>
</evidence>
<dbReference type="AlphaFoldDB" id="A0A7J6CEK2"/>
<gene>
    <name evidence="1" type="ORF">G5714_013322</name>
</gene>